<accession>A0A8K0G080</accession>
<keyword evidence="3" id="KW-1185">Reference proteome</keyword>
<dbReference type="EMBL" id="VTPC01090809">
    <property type="protein sequence ID" value="KAF2881296.1"/>
    <property type="molecule type" value="Genomic_DNA"/>
</dbReference>
<organism evidence="2 3">
    <name type="scientific">Ignelater luminosus</name>
    <name type="common">Cucubano</name>
    <name type="synonym">Pyrophorus luminosus</name>
    <dbReference type="NCBI Taxonomy" id="2038154"/>
    <lineage>
        <taxon>Eukaryota</taxon>
        <taxon>Metazoa</taxon>
        <taxon>Ecdysozoa</taxon>
        <taxon>Arthropoda</taxon>
        <taxon>Hexapoda</taxon>
        <taxon>Insecta</taxon>
        <taxon>Pterygota</taxon>
        <taxon>Neoptera</taxon>
        <taxon>Endopterygota</taxon>
        <taxon>Coleoptera</taxon>
        <taxon>Polyphaga</taxon>
        <taxon>Elateriformia</taxon>
        <taxon>Elateroidea</taxon>
        <taxon>Elateridae</taxon>
        <taxon>Agrypninae</taxon>
        <taxon>Pyrophorini</taxon>
        <taxon>Ignelater</taxon>
    </lineage>
</organism>
<feature type="region of interest" description="Disordered" evidence="1">
    <location>
        <begin position="171"/>
        <end position="191"/>
    </location>
</feature>
<evidence type="ECO:0000313" key="3">
    <source>
        <dbReference type="Proteomes" id="UP000801492"/>
    </source>
</evidence>
<gene>
    <name evidence="2" type="ORF">ILUMI_24875</name>
</gene>
<name>A0A8K0G080_IGNLU</name>
<evidence type="ECO:0000256" key="1">
    <source>
        <dbReference type="SAM" id="MobiDB-lite"/>
    </source>
</evidence>
<evidence type="ECO:0000313" key="2">
    <source>
        <dbReference type="EMBL" id="KAF2881296.1"/>
    </source>
</evidence>
<dbReference type="Proteomes" id="UP000801492">
    <property type="component" value="Unassembled WGS sequence"/>
</dbReference>
<proteinExistence type="predicted"/>
<dbReference type="OrthoDB" id="6772076at2759"/>
<comment type="caution">
    <text evidence="2">The sequence shown here is derived from an EMBL/GenBank/DDBJ whole genome shotgun (WGS) entry which is preliminary data.</text>
</comment>
<sequence>MSSRIQKIFDALETMETSPPSPTSPETTEIMQGNEEADIVKAIENAEVIFVDEQEILETVHKYTNFVEHAVNCGDDDTNEFAQTIHDPIGLEIFDNVGDSIERVNLEENINILKESNTANAVATTMPNTNDLDWKPRLTDEAAKRKRSDNIPKKDLCDACVAFETGNLSEKKYNRHQEMKRESRDEKSKDK</sequence>
<feature type="non-terminal residue" evidence="2">
    <location>
        <position position="1"/>
    </location>
</feature>
<dbReference type="AlphaFoldDB" id="A0A8K0G080"/>
<reference evidence="2" key="1">
    <citation type="submission" date="2019-08" db="EMBL/GenBank/DDBJ databases">
        <title>The genome of the North American firefly Photinus pyralis.</title>
        <authorList>
            <consortium name="Photinus pyralis genome working group"/>
            <person name="Fallon T.R."/>
            <person name="Sander Lower S.E."/>
            <person name="Weng J.-K."/>
        </authorList>
    </citation>
    <scope>NUCLEOTIDE SEQUENCE</scope>
    <source>
        <strain evidence="2">TRF0915ILg1</strain>
        <tissue evidence="2">Whole body</tissue>
    </source>
</reference>
<protein>
    <submittedName>
        <fullName evidence="2">Uncharacterized protein</fullName>
    </submittedName>
</protein>